<organism evidence="2 3">
    <name type="scientific">Legionella quinlivanii</name>
    <dbReference type="NCBI Taxonomy" id="45073"/>
    <lineage>
        <taxon>Bacteria</taxon>
        <taxon>Pseudomonadati</taxon>
        <taxon>Pseudomonadota</taxon>
        <taxon>Gammaproteobacteria</taxon>
        <taxon>Legionellales</taxon>
        <taxon>Legionellaceae</taxon>
        <taxon>Legionella</taxon>
    </lineage>
</organism>
<evidence type="ECO:0000313" key="3">
    <source>
        <dbReference type="Proteomes" id="UP000054618"/>
    </source>
</evidence>
<dbReference type="Proteomes" id="UP000054618">
    <property type="component" value="Unassembled WGS sequence"/>
</dbReference>
<dbReference type="RefSeq" id="WP_058508354.1">
    <property type="nucleotide sequence ID" value="NZ_UGOX01000001.1"/>
</dbReference>
<feature type="signal peptide" evidence="1">
    <location>
        <begin position="1"/>
        <end position="24"/>
    </location>
</feature>
<gene>
    <name evidence="2" type="ORF">Lqui_2272</name>
</gene>
<protein>
    <submittedName>
        <fullName evidence="2">Uncharacterized protein</fullName>
    </submittedName>
</protein>
<accession>A0A0W0XTP3</accession>
<keyword evidence="1" id="KW-0732">Signal</keyword>
<dbReference type="EMBL" id="LNYS01000018">
    <property type="protein sequence ID" value="KTD48008.1"/>
    <property type="molecule type" value="Genomic_DNA"/>
</dbReference>
<proteinExistence type="predicted"/>
<sequence>MRIEKLFIFYLLSILMLNSNSVFAISSGESGDAFIKTWINQEGSKTYTLTIERNPAGSRYPFLVRGKSPFKTYVSDTCEMKSSILIWCGVYSPPAFFIELRRNDELHRITYNDLSGSQYHYYAEGSLISDNPANN</sequence>
<dbReference type="AlphaFoldDB" id="A0A0W0XTP3"/>
<dbReference type="STRING" id="45073.Lqui_2272"/>
<name>A0A0W0XTP3_9GAMM</name>
<keyword evidence="3" id="KW-1185">Reference proteome</keyword>
<feature type="chain" id="PRO_5006916944" evidence="1">
    <location>
        <begin position="25"/>
        <end position="135"/>
    </location>
</feature>
<comment type="caution">
    <text evidence="2">The sequence shown here is derived from an EMBL/GenBank/DDBJ whole genome shotgun (WGS) entry which is preliminary data.</text>
</comment>
<reference evidence="2 3" key="1">
    <citation type="submission" date="2015-11" db="EMBL/GenBank/DDBJ databases">
        <title>Genomic analysis of 38 Legionella species identifies large and diverse effector repertoires.</title>
        <authorList>
            <person name="Burstein D."/>
            <person name="Amaro F."/>
            <person name="Zusman T."/>
            <person name="Lifshitz Z."/>
            <person name="Cohen O."/>
            <person name="Gilbert J.A."/>
            <person name="Pupko T."/>
            <person name="Shuman H.A."/>
            <person name="Segal G."/>
        </authorList>
    </citation>
    <scope>NUCLEOTIDE SEQUENCE [LARGE SCALE GENOMIC DNA]</scope>
    <source>
        <strain evidence="2 3">CDC#1442-AUS-E</strain>
    </source>
</reference>
<dbReference type="PATRIC" id="fig|45073.5.peg.2401"/>
<evidence type="ECO:0000256" key="1">
    <source>
        <dbReference type="SAM" id="SignalP"/>
    </source>
</evidence>
<evidence type="ECO:0000313" key="2">
    <source>
        <dbReference type="EMBL" id="KTD48008.1"/>
    </source>
</evidence>